<dbReference type="AlphaFoldDB" id="A0A0S2DB26"/>
<evidence type="ECO:0000313" key="2">
    <source>
        <dbReference type="EMBL" id="ALN55710.1"/>
    </source>
</evidence>
<dbReference type="NCBIfam" id="NF002897">
    <property type="entry name" value="PRK03430.1"/>
    <property type="match status" value="1"/>
</dbReference>
<dbReference type="Proteomes" id="UP000061569">
    <property type="component" value="Chromosome"/>
</dbReference>
<dbReference type="InterPro" id="IPR007456">
    <property type="entry name" value="Smg"/>
</dbReference>
<dbReference type="KEGG" id="lez:GLE_0352"/>
<accession>A0A0S2DB26</accession>
<dbReference type="STRING" id="69.GLE_0352"/>
<dbReference type="PANTHER" id="PTHR38692">
    <property type="entry name" value="PROTEIN SMG"/>
    <property type="match status" value="1"/>
</dbReference>
<gene>
    <name evidence="1" type="primary">smg</name>
    <name evidence="2" type="ORF">GLE_0352</name>
</gene>
<dbReference type="Pfam" id="PF04361">
    <property type="entry name" value="DUF494"/>
    <property type="match status" value="1"/>
</dbReference>
<sequence>MRRRPREMKESILDVLLYLFEHYFTDDADLVRDRDSLRSGPLFEELGQAGFSPAEINKAIEWLDALAQQRPSVSRPSAGGPTRIYFGPELDKLDVECRGFLLFLEQHGILDADQRELVLDRAMALDQDELDLDDLKWVVLMVLFNQPGSEAAYAWMETQMFEDEPEPVH</sequence>
<reference evidence="2 3" key="1">
    <citation type="submission" date="2015-11" db="EMBL/GenBank/DDBJ databases">
        <title>Genome sequences of Lysobacter enzymogenes strain C3 and Lysobacter antibioticus ATCC 29479.</title>
        <authorList>
            <person name="Kobayashi D.Y."/>
        </authorList>
    </citation>
    <scope>NUCLEOTIDE SEQUENCE [LARGE SCALE GENOMIC DNA]</scope>
    <source>
        <strain evidence="2 3">C3</strain>
    </source>
</reference>
<dbReference type="EMBL" id="CP013140">
    <property type="protein sequence ID" value="ALN55710.1"/>
    <property type="molecule type" value="Genomic_DNA"/>
</dbReference>
<evidence type="ECO:0000256" key="1">
    <source>
        <dbReference type="HAMAP-Rule" id="MF_00598"/>
    </source>
</evidence>
<name>A0A0S2DB26_LYSEN</name>
<comment type="similarity">
    <text evidence="1">Belongs to the Smg family.</text>
</comment>
<dbReference type="PATRIC" id="fig|69.6.peg.349"/>
<protein>
    <recommendedName>
        <fullName evidence="1">Protein Smg homolog</fullName>
    </recommendedName>
</protein>
<evidence type="ECO:0000313" key="3">
    <source>
        <dbReference type="Proteomes" id="UP000061569"/>
    </source>
</evidence>
<organism evidence="2 3">
    <name type="scientific">Lysobacter enzymogenes</name>
    <dbReference type="NCBI Taxonomy" id="69"/>
    <lineage>
        <taxon>Bacteria</taxon>
        <taxon>Pseudomonadati</taxon>
        <taxon>Pseudomonadota</taxon>
        <taxon>Gammaproteobacteria</taxon>
        <taxon>Lysobacterales</taxon>
        <taxon>Lysobacteraceae</taxon>
        <taxon>Lysobacter</taxon>
    </lineage>
</organism>
<proteinExistence type="inferred from homology"/>
<dbReference type="HAMAP" id="MF_00598">
    <property type="entry name" value="Smg"/>
    <property type="match status" value="1"/>
</dbReference>
<dbReference type="PANTHER" id="PTHR38692:SF1">
    <property type="entry name" value="PROTEIN SMG"/>
    <property type="match status" value="1"/>
</dbReference>